<proteinExistence type="predicted"/>
<evidence type="ECO:0000313" key="3">
    <source>
        <dbReference type="Proteomes" id="UP001286313"/>
    </source>
</evidence>
<keyword evidence="3" id="KW-1185">Reference proteome</keyword>
<dbReference type="AlphaFoldDB" id="A0AAE1G2Y1"/>
<dbReference type="CDD" id="cd01650">
    <property type="entry name" value="RT_nLTR_like"/>
    <property type="match status" value="1"/>
</dbReference>
<dbReference type="PANTHER" id="PTHR47027">
    <property type="entry name" value="REVERSE TRANSCRIPTASE DOMAIN-CONTAINING PROTEIN"/>
    <property type="match status" value="1"/>
</dbReference>
<gene>
    <name evidence="2" type="ORF">Pcinc_010364</name>
</gene>
<reference evidence="2" key="1">
    <citation type="submission" date="2023-10" db="EMBL/GenBank/DDBJ databases">
        <title>Genome assemblies of two species of porcelain crab, Petrolisthes cinctipes and Petrolisthes manimaculis (Anomura: Porcellanidae).</title>
        <authorList>
            <person name="Angst P."/>
        </authorList>
    </citation>
    <scope>NUCLEOTIDE SEQUENCE</scope>
    <source>
        <strain evidence="2">PB745_01</strain>
        <tissue evidence="2">Gill</tissue>
    </source>
</reference>
<dbReference type="InterPro" id="IPR000477">
    <property type="entry name" value="RT_dom"/>
</dbReference>
<dbReference type="PANTHER" id="PTHR47027:SF30">
    <property type="entry name" value="THAP-TYPE DOMAIN-CONTAINING PROTEIN"/>
    <property type="match status" value="1"/>
</dbReference>
<feature type="domain" description="Reverse transcriptase" evidence="1">
    <location>
        <begin position="57"/>
        <end position="251"/>
    </location>
</feature>
<dbReference type="Proteomes" id="UP001286313">
    <property type="component" value="Unassembled WGS sequence"/>
</dbReference>
<evidence type="ECO:0000259" key="1">
    <source>
        <dbReference type="Pfam" id="PF00078"/>
    </source>
</evidence>
<dbReference type="Pfam" id="PF00078">
    <property type="entry name" value="RVT_1"/>
    <property type="match status" value="1"/>
</dbReference>
<sequence length="276" mass="30814">MGKVSAIDGVCGEMLKCGGEIVVECVWKMCGLAWEKGSVPEDWKSGIIGPLYKGKGERGVCGNHRGICLLSVVGKVYCRVVIERVRTERWVGEEQGGFRRGRGCVDQIFSLRSVVEKYLGKGQKLYATFMDLEKAYDKVDREGLWKVLRIYGVVGKLLEAVKSLYEGARVAVRVESEQSEFFNLNVGLKQGCVMFPWLFIVYMNGVMKEIQGRTVGVGVPLIRKLQGLVNMFGDVYKKRNLKVNVVKSKVMVFERGTATGCEVRLNGQVMENVSSF</sequence>
<dbReference type="EMBL" id="JAWQEG010000800">
    <property type="protein sequence ID" value="KAK3885418.1"/>
    <property type="molecule type" value="Genomic_DNA"/>
</dbReference>
<comment type="caution">
    <text evidence="2">The sequence shown here is derived from an EMBL/GenBank/DDBJ whole genome shotgun (WGS) entry which is preliminary data.</text>
</comment>
<organism evidence="2 3">
    <name type="scientific">Petrolisthes cinctipes</name>
    <name type="common">Flat porcelain crab</name>
    <dbReference type="NCBI Taxonomy" id="88211"/>
    <lineage>
        <taxon>Eukaryota</taxon>
        <taxon>Metazoa</taxon>
        <taxon>Ecdysozoa</taxon>
        <taxon>Arthropoda</taxon>
        <taxon>Crustacea</taxon>
        <taxon>Multicrustacea</taxon>
        <taxon>Malacostraca</taxon>
        <taxon>Eumalacostraca</taxon>
        <taxon>Eucarida</taxon>
        <taxon>Decapoda</taxon>
        <taxon>Pleocyemata</taxon>
        <taxon>Anomura</taxon>
        <taxon>Galatheoidea</taxon>
        <taxon>Porcellanidae</taxon>
        <taxon>Petrolisthes</taxon>
    </lineage>
</organism>
<name>A0AAE1G2Y1_PETCI</name>
<accession>A0AAE1G2Y1</accession>
<evidence type="ECO:0000313" key="2">
    <source>
        <dbReference type="EMBL" id="KAK3885418.1"/>
    </source>
</evidence>
<protein>
    <recommendedName>
        <fullName evidence="1">Reverse transcriptase domain-containing protein</fullName>
    </recommendedName>
</protein>